<gene>
    <name evidence="4" type="ORF">DWV29_26900</name>
</gene>
<reference evidence="4 5" key="1">
    <citation type="submission" date="2018-08" db="EMBL/GenBank/DDBJ databases">
        <title>A genome reference for cultivated species of the human gut microbiota.</title>
        <authorList>
            <person name="Zou Y."/>
            <person name="Xue W."/>
            <person name="Luo G."/>
        </authorList>
    </citation>
    <scope>NUCLEOTIDE SEQUENCE [LARGE SCALE GENOMIC DNA]</scope>
    <source>
        <strain evidence="4 5">AF04-15</strain>
    </source>
</reference>
<dbReference type="GO" id="GO:0005975">
    <property type="term" value="P:carbohydrate metabolic process"/>
    <property type="evidence" value="ECO:0007669"/>
    <property type="project" value="InterPro"/>
</dbReference>
<feature type="domain" description="Glycoside hydrolase family 2 catalytic" evidence="2">
    <location>
        <begin position="292"/>
        <end position="507"/>
    </location>
</feature>
<dbReference type="InterPro" id="IPR017853">
    <property type="entry name" value="GH"/>
</dbReference>
<dbReference type="RefSeq" id="WP_117778297.1">
    <property type="nucleotide sequence ID" value="NZ_JAWYJI010000007.1"/>
</dbReference>
<evidence type="ECO:0000256" key="1">
    <source>
        <dbReference type="ARBA" id="ARBA00007401"/>
    </source>
</evidence>
<feature type="domain" description="Glycosyl hydrolases family 2 sugar binding" evidence="3">
    <location>
        <begin position="24"/>
        <end position="142"/>
    </location>
</feature>
<evidence type="ECO:0000313" key="4">
    <source>
        <dbReference type="EMBL" id="RGX21170.1"/>
    </source>
</evidence>
<dbReference type="Gene3D" id="3.20.20.80">
    <property type="entry name" value="Glycosidases"/>
    <property type="match status" value="1"/>
</dbReference>
<protein>
    <submittedName>
        <fullName evidence="4">Glycoside hydrolase family 2</fullName>
    </submittedName>
</protein>
<dbReference type="PANTHER" id="PTHR42732:SF3">
    <property type="entry name" value="HYDROLASE"/>
    <property type="match status" value="1"/>
</dbReference>
<dbReference type="Proteomes" id="UP000283880">
    <property type="component" value="Unassembled WGS sequence"/>
</dbReference>
<dbReference type="Gene3D" id="2.60.120.260">
    <property type="entry name" value="Galactose-binding domain-like"/>
    <property type="match status" value="1"/>
</dbReference>
<sequence length="588" mass="68775">MIQVQTIPRNEYPRPQFVRESWMNLNGWWQFDYDDGDEGVRARWYGEAELGRRINVPYVYQTKLSGIGETEFHPIVWYKRTFCVRTQGRTSRWLLNFGAVDYQAEVWVNGAYAGKHRGGHTSFTFDITELMKDGENTLTVRAVDEPLNLELPRGKQFWKGKSENIFYTGTTGIWQTVWLEEVPDNYVRRLFMTPDIDQKSVKMEIFAARPVDGTVGIRISYKGQTMVEDEARMFKGRLVRSFFLDQNINLEWEHRKYEWTPENPVLFDVSLTFVSGDGEADRIDSYFAMRKVSVENGRFLLNNRPYYQKLVLDQGYWKDSLLTAPADEDFVRDILLSKEMGFNGARKHQKVEDPRYLYHADRMGFLVWAEYSNAYIYSREYAERMMPEWTEAVLRDYNHPCIVAWVPLNESWGVDGIMYNREEQAHSQAMYYLTKSLDQTRLVISNDGWNHTVSDLLTIHDYEGKKETLLRRYQSRERIINDMPANRTLLAHGFTYENQPVIVSEFGGISFKMEEMEGWGYTSMKSPEEYALAYEAVVSAMLESEAVQGFVYTQLCDVEQETNGLLTYGREPKIPLETIRRINEGGRG</sequence>
<name>A0A413F745_9FIRM</name>
<comment type="caution">
    <text evidence="4">The sequence shown here is derived from an EMBL/GenBank/DDBJ whole genome shotgun (WGS) entry which is preliminary data.</text>
</comment>
<organism evidence="4 5">
    <name type="scientific">Enterocloster asparagiformis</name>
    <dbReference type="NCBI Taxonomy" id="333367"/>
    <lineage>
        <taxon>Bacteria</taxon>
        <taxon>Bacillati</taxon>
        <taxon>Bacillota</taxon>
        <taxon>Clostridia</taxon>
        <taxon>Lachnospirales</taxon>
        <taxon>Lachnospiraceae</taxon>
        <taxon>Enterocloster</taxon>
    </lineage>
</organism>
<dbReference type="InterPro" id="IPR006103">
    <property type="entry name" value="Glyco_hydro_2_cat"/>
</dbReference>
<dbReference type="AlphaFoldDB" id="A0A413F745"/>
<dbReference type="SUPFAM" id="SSF49785">
    <property type="entry name" value="Galactose-binding domain-like"/>
    <property type="match status" value="1"/>
</dbReference>
<proteinExistence type="inferred from homology"/>
<dbReference type="GO" id="GO:0004553">
    <property type="term" value="F:hydrolase activity, hydrolyzing O-glycosyl compounds"/>
    <property type="evidence" value="ECO:0007669"/>
    <property type="project" value="InterPro"/>
</dbReference>
<accession>A0A413F745</accession>
<dbReference type="SUPFAM" id="SSF51445">
    <property type="entry name" value="(Trans)glycosidases"/>
    <property type="match status" value="1"/>
</dbReference>
<dbReference type="Pfam" id="PF02836">
    <property type="entry name" value="Glyco_hydro_2_C"/>
    <property type="match status" value="1"/>
</dbReference>
<dbReference type="InterPro" id="IPR051913">
    <property type="entry name" value="GH2_Domain-Containing"/>
</dbReference>
<dbReference type="EMBL" id="QSBM01000033">
    <property type="protein sequence ID" value="RGX21170.1"/>
    <property type="molecule type" value="Genomic_DNA"/>
</dbReference>
<evidence type="ECO:0000313" key="5">
    <source>
        <dbReference type="Proteomes" id="UP000283880"/>
    </source>
</evidence>
<dbReference type="OrthoDB" id="9762066at2"/>
<evidence type="ECO:0000259" key="2">
    <source>
        <dbReference type="Pfam" id="PF02836"/>
    </source>
</evidence>
<comment type="similarity">
    <text evidence="1">Belongs to the glycosyl hydrolase 2 family.</text>
</comment>
<dbReference type="PANTHER" id="PTHR42732">
    <property type="entry name" value="BETA-GALACTOSIDASE"/>
    <property type="match status" value="1"/>
</dbReference>
<dbReference type="InterPro" id="IPR006104">
    <property type="entry name" value="Glyco_hydro_2_N"/>
</dbReference>
<dbReference type="Pfam" id="PF02837">
    <property type="entry name" value="Glyco_hydro_2_N"/>
    <property type="match status" value="1"/>
</dbReference>
<dbReference type="InterPro" id="IPR008979">
    <property type="entry name" value="Galactose-bd-like_sf"/>
</dbReference>
<evidence type="ECO:0000259" key="3">
    <source>
        <dbReference type="Pfam" id="PF02837"/>
    </source>
</evidence>
<keyword evidence="4" id="KW-0378">Hydrolase</keyword>